<feature type="transmembrane region" description="Helical" evidence="2">
    <location>
        <begin position="206"/>
        <end position="225"/>
    </location>
</feature>
<feature type="compositionally biased region" description="Basic residues" evidence="1">
    <location>
        <begin position="1"/>
        <end position="15"/>
    </location>
</feature>
<keyword evidence="2" id="KW-1133">Transmembrane helix</keyword>
<gene>
    <name evidence="3" type="ORF">RFI_30862</name>
</gene>
<reference evidence="3 4" key="1">
    <citation type="journal article" date="2013" name="Curr. Biol.">
        <title>The Genome of the Foraminiferan Reticulomyxa filosa.</title>
        <authorList>
            <person name="Glockner G."/>
            <person name="Hulsmann N."/>
            <person name="Schleicher M."/>
            <person name="Noegel A.A."/>
            <person name="Eichinger L."/>
            <person name="Gallinger C."/>
            <person name="Pawlowski J."/>
            <person name="Sierra R."/>
            <person name="Euteneuer U."/>
            <person name="Pillet L."/>
            <person name="Moustafa A."/>
            <person name="Platzer M."/>
            <person name="Groth M."/>
            <person name="Szafranski K."/>
            <person name="Schliwa M."/>
        </authorList>
    </citation>
    <scope>NUCLEOTIDE SEQUENCE [LARGE SCALE GENOMIC DNA]</scope>
</reference>
<name>X6M0M7_RETFI</name>
<keyword evidence="2" id="KW-0472">Membrane</keyword>
<evidence type="ECO:0000313" key="3">
    <source>
        <dbReference type="EMBL" id="ETO06530.1"/>
    </source>
</evidence>
<keyword evidence="4" id="KW-1185">Reference proteome</keyword>
<organism evidence="3 4">
    <name type="scientific">Reticulomyxa filosa</name>
    <dbReference type="NCBI Taxonomy" id="46433"/>
    <lineage>
        <taxon>Eukaryota</taxon>
        <taxon>Sar</taxon>
        <taxon>Rhizaria</taxon>
        <taxon>Retaria</taxon>
        <taxon>Foraminifera</taxon>
        <taxon>Monothalamids</taxon>
        <taxon>Reticulomyxidae</taxon>
        <taxon>Reticulomyxa</taxon>
    </lineage>
</organism>
<dbReference type="AlphaFoldDB" id="X6M0M7"/>
<protein>
    <submittedName>
        <fullName evidence="3">Uncharacterized protein</fullName>
    </submittedName>
</protein>
<sequence length="278" mass="33266">MIRTKKKKRRGKRKRTLAEMAESNSLRQDNVPTHGNSLSTSPSNKRQKTLHCNDVAQSRTLVIPDGIEMKQSELYTIHIKGQNGQQYHLQCHVTDEESEKRLQKEKGLNSSPKCRPRQLVREKPQTVVLPTKRELYQLGGRLPKKYKLMIAFFKRVITRYHRTNWFTFWQGISKAGETDLLVNVPLLQFKEHVHHDLRNVFRKNQFFFFFQIVFELFLFHTFYLIPFKKKITYTLYELSKKKKKRAQSKPLLLWTMEMWMQICRRLHRKKGHPNGKIQ</sequence>
<comment type="caution">
    <text evidence="3">The sequence shown here is derived from an EMBL/GenBank/DDBJ whole genome shotgun (WGS) entry which is preliminary data.</text>
</comment>
<evidence type="ECO:0000256" key="2">
    <source>
        <dbReference type="SAM" id="Phobius"/>
    </source>
</evidence>
<proteinExistence type="predicted"/>
<dbReference type="EMBL" id="ASPP01027058">
    <property type="protein sequence ID" value="ETO06530.1"/>
    <property type="molecule type" value="Genomic_DNA"/>
</dbReference>
<accession>X6M0M7</accession>
<feature type="compositionally biased region" description="Polar residues" evidence="1">
    <location>
        <begin position="22"/>
        <end position="44"/>
    </location>
</feature>
<evidence type="ECO:0000313" key="4">
    <source>
        <dbReference type="Proteomes" id="UP000023152"/>
    </source>
</evidence>
<dbReference type="Proteomes" id="UP000023152">
    <property type="component" value="Unassembled WGS sequence"/>
</dbReference>
<feature type="region of interest" description="Disordered" evidence="1">
    <location>
        <begin position="1"/>
        <end position="49"/>
    </location>
</feature>
<keyword evidence="2" id="KW-0812">Transmembrane</keyword>
<evidence type="ECO:0000256" key="1">
    <source>
        <dbReference type="SAM" id="MobiDB-lite"/>
    </source>
</evidence>